<feature type="transmembrane region" description="Helical" evidence="8">
    <location>
        <begin position="123"/>
        <end position="149"/>
    </location>
</feature>
<evidence type="ECO:0000313" key="9">
    <source>
        <dbReference type="EMBL" id="RMZ59163.1"/>
    </source>
</evidence>
<evidence type="ECO:0000313" key="10">
    <source>
        <dbReference type="Proteomes" id="UP000267524"/>
    </source>
</evidence>
<evidence type="ECO:0000256" key="3">
    <source>
        <dbReference type="ARBA" id="ARBA00022448"/>
    </source>
</evidence>
<keyword evidence="7 8" id="KW-0472">Membrane</keyword>
<dbReference type="Proteomes" id="UP000267524">
    <property type="component" value="Unassembled WGS sequence"/>
</dbReference>
<evidence type="ECO:0000256" key="1">
    <source>
        <dbReference type="ARBA" id="ARBA00004651"/>
    </source>
</evidence>
<accession>A0A3M7L8U3</accession>
<evidence type="ECO:0000256" key="5">
    <source>
        <dbReference type="ARBA" id="ARBA00022692"/>
    </source>
</evidence>
<name>A0A3M7L8U3_9FLAO</name>
<feature type="transmembrane region" description="Helical" evidence="8">
    <location>
        <begin position="93"/>
        <end position="111"/>
    </location>
</feature>
<proteinExistence type="inferred from homology"/>
<dbReference type="AlphaFoldDB" id="A0A3M7L8U3"/>
<feature type="transmembrane region" description="Helical" evidence="8">
    <location>
        <begin position="221"/>
        <end position="242"/>
    </location>
</feature>
<dbReference type="GO" id="GO:0005886">
    <property type="term" value="C:plasma membrane"/>
    <property type="evidence" value="ECO:0007669"/>
    <property type="project" value="UniProtKB-SubCell"/>
</dbReference>
<dbReference type="EMBL" id="QWIV01000013">
    <property type="protein sequence ID" value="RMZ59163.1"/>
    <property type="molecule type" value="Genomic_DNA"/>
</dbReference>
<comment type="subcellular location">
    <subcellularLocation>
        <location evidence="1 8">Cell membrane</location>
        <topology evidence="1 8">Multi-pass membrane protein</topology>
    </subcellularLocation>
</comment>
<dbReference type="PANTHER" id="PTHR30269:SF37">
    <property type="entry name" value="MEMBRANE TRANSPORTER PROTEIN"/>
    <property type="match status" value="1"/>
</dbReference>
<keyword evidence="4 8" id="KW-1003">Cell membrane</keyword>
<gene>
    <name evidence="9" type="ORF">D1632_05775</name>
</gene>
<protein>
    <recommendedName>
        <fullName evidence="8">Probable membrane transporter protein</fullName>
    </recommendedName>
</protein>
<feature type="transmembrane region" description="Helical" evidence="8">
    <location>
        <begin position="38"/>
        <end position="61"/>
    </location>
</feature>
<dbReference type="PANTHER" id="PTHR30269">
    <property type="entry name" value="TRANSMEMBRANE PROTEIN YFCA"/>
    <property type="match status" value="1"/>
</dbReference>
<keyword evidence="10" id="KW-1185">Reference proteome</keyword>
<sequence>MLYVVIFVCSFIAFGISVICGGGAGLILLSVLNRFLPVIQVPAVLSIGTSSSSFSRVIIFYRDINWKIVRFFLPTALPGVLLGSWMLTYVNSLWVELIMALFLIGNLPQVFKSKDYKTEGKELGISNLLTIGFFAGLTSGFISAGGILFNKFYMKIGMTNQQIVATRAANEIVLNIVKLILYIYLGLFTMTSLKIGIVVGCAAILSSYIMKKIIPRISIKWFYTLGFSTMVVSGIVMLISFFEKFHR</sequence>
<dbReference type="InterPro" id="IPR002781">
    <property type="entry name" value="TM_pro_TauE-like"/>
</dbReference>
<reference evidence="9 10" key="1">
    <citation type="submission" date="2018-08" db="EMBL/GenBank/DDBJ databases">
        <title>Chryseobacterium nematophagum: a novel matrix digesting pathogen of nematodes.</title>
        <authorList>
            <person name="Page A."/>
            <person name="Roberts M."/>
            <person name="Felix M.-A."/>
            <person name="Weir W."/>
        </authorList>
    </citation>
    <scope>NUCLEOTIDE SEQUENCE [LARGE SCALE GENOMIC DNA]</scope>
    <source>
        <strain evidence="9 10">JUb275</strain>
    </source>
</reference>
<evidence type="ECO:0000256" key="4">
    <source>
        <dbReference type="ARBA" id="ARBA00022475"/>
    </source>
</evidence>
<feature type="transmembrane region" description="Helical" evidence="8">
    <location>
        <begin position="181"/>
        <end position="209"/>
    </location>
</feature>
<dbReference type="InterPro" id="IPR052017">
    <property type="entry name" value="TSUP"/>
</dbReference>
<keyword evidence="5 8" id="KW-0812">Transmembrane</keyword>
<evidence type="ECO:0000256" key="6">
    <source>
        <dbReference type="ARBA" id="ARBA00022989"/>
    </source>
</evidence>
<keyword evidence="6 8" id="KW-1133">Transmembrane helix</keyword>
<feature type="transmembrane region" description="Helical" evidence="8">
    <location>
        <begin position="68"/>
        <end position="87"/>
    </location>
</feature>
<comment type="caution">
    <text evidence="9">The sequence shown here is derived from an EMBL/GenBank/DDBJ whole genome shotgun (WGS) entry which is preliminary data.</text>
</comment>
<dbReference type="Pfam" id="PF01925">
    <property type="entry name" value="TauE"/>
    <property type="match status" value="1"/>
</dbReference>
<organism evidence="9 10">
    <name type="scientific">Chryseobacterium nematophagum</name>
    <dbReference type="NCBI Taxonomy" id="2305228"/>
    <lineage>
        <taxon>Bacteria</taxon>
        <taxon>Pseudomonadati</taxon>
        <taxon>Bacteroidota</taxon>
        <taxon>Flavobacteriia</taxon>
        <taxon>Flavobacteriales</taxon>
        <taxon>Weeksellaceae</taxon>
        <taxon>Chryseobacterium group</taxon>
        <taxon>Chryseobacterium</taxon>
    </lineage>
</organism>
<feature type="transmembrane region" description="Helical" evidence="8">
    <location>
        <begin position="7"/>
        <end position="32"/>
    </location>
</feature>
<dbReference type="RefSeq" id="WP_122546285.1">
    <property type="nucleotide sequence ID" value="NZ_QWIV01000013.1"/>
</dbReference>
<evidence type="ECO:0000256" key="8">
    <source>
        <dbReference type="RuleBase" id="RU363041"/>
    </source>
</evidence>
<keyword evidence="3" id="KW-0813">Transport</keyword>
<evidence type="ECO:0000256" key="7">
    <source>
        <dbReference type="ARBA" id="ARBA00023136"/>
    </source>
</evidence>
<comment type="similarity">
    <text evidence="2 8">Belongs to the 4-toluene sulfonate uptake permease (TSUP) (TC 2.A.102) family.</text>
</comment>
<evidence type="ECO:0000256" key="2">
    <source>
        <dbReference type="ARBA" id="ARBA00009142"/>
    </source>
</evidence>